<organism evidence="1 2">
    <name type="scientific">Corynebacterium choanae</name>
    <dbReference type="NCBI Taxonomy" id="1862358"/>
    <lineage>
        <taxon>Bacteria</taxon>
        <taxon>Bacillati</taxon>
        <taxon>Actinomycetota</taxon>
        <taxon>Actinomycetes</taxon>
        <taxon>Mycobacteriales</taxon>
        <taxon>Corynebacteriaceae</taxon>
        <taxon>Corynebacterium</taxon>
    </lineage>
</organism>
<protein>
    <submittedName>
        <fullName evidence="1">Uncharacterized protein</fullName>
    </submittedName>
</protein>
<proteinExistence type="predicted"/>
<sequence>MLRFSKIGDTFVRIVAFTADHTAPVILTSKPQFVSMHKFFTTGWLSAALELACDVHRPPFLASSQISKFWNCGESDPCCPVLGGYSVHDDDDGDVTVAKVVC</sequence>
<dbReference type="EMBL" id="CP033896">
    <property type="protein sequence ID" value="AZA14036.1"/>
    <property type="molecule type" value="Genomic_DNA"/>
</dbReference>
<keyword evidence="2" id="KW-1185">Reference proteome</keyword>
<evidence type="ECO:0000313" key="2">
    <source>
        <dbReference type="Proteomes" id="UP000269019"/>
    </source>
</evidence>
<dbReference type="AlphaFoldDB" id="A0A3G6J7R9"/>
<evidence type="ECO:0000313" key="1">
    <source>
        <dbReference type="EMBL" id="AZA14036.1"/>
    </source>
</evidence>
<accession>A0A3G6J7R9</accession>
<dbReference type="Proteomes" id="UP000269019">
    <property type="component" value="Chromosome"/>
</dbReference>
<dbReference type="KEGG" id="ccho:CCHOA_08225"/>
<reference evidence="1 2" key="1">
    <citation type="submission" date="2018-11" db="EMBL/GenBank/DDBJ databases">
        <authorList>
            <person name="Kleinhagauer T."/>
            <person name="Glaeser S.P."/>
            <person name="Spergser J."/>
            <person name="Ruckert C."/>
            <person name="Kaempfer P."/>
            <person name="Busse H.-J."/>
        </authorList>
    </citation>
    <scope>NUCLEOTIDE SEQUENCE [LARGE SCALE GENOMIC DNA]</scope>
    <source>
        <strain evidence="1 2">200CH</strain>
    </source>
</reference>
<name>A0A3G6J7R9_9CORY</name>
<gene>
    <name evidence="1" type="ORF">CCHOA_08225</name>
</gene>